<evidence type="ECO:0000313" key="1">
    <source>
        <dbReference type="EMBL" id="RKS89693.1"/>
    </source>
</evidence>
<gene>
    <name evidence="1" type="ORF">BC952_3023</name>
</gene>
<evidence type="ECO:0000313" key="2">
    <source>
        <dbReference type="Proteomes" id="UP000280091"/>
    </source>
</evidence>
<dbReference type="OrthoDB" id="1492887at2"/>
<sequence length="186" mass="19864">MALVSLKKIEQDTWLRTGGGPSRGGVCYYMCSFLESDLGTWNKPGTFVAAVSSAQNFGAGTAMMNYAKALSLKKAPQTALTAYPETSATGLAANRIYRAALCVGAIGDAIGEPNHEIIIVTGNNNDVVYFEPNFGFFQASDAGKNNAQAIEFFINQQYGASNMKAGNFKYMNVRSNTASTPKGFPI</sequence>
<protein>
    <recommendedName>
        <fullName evidence="3">Peptidase C39-like domain-containing protein</fullName>
    </recommendedName>
</protein>
<proteinExistence type="predicted"/>
<dbReference type="RefSeq" id="WP_121366261.1">
    <property type="nucleotide sequence ID" value="NZ_RBXA01000006.1"/>
</dbReference>
<dbReference type="AlphaFoldDB" id="A0A495RQ51"/>
<comment type="caution">
    <text evidence="1">The sequence shown here is derived from an EMBL/GenBank/DDBJ whole genome shotgun (WGS) entry which is preliminary data.</text>
</comment>
<keyword evidence="2" id="KW-1185">Reference proteome</keyword>
<name>A0A495RQ51_9FLAO</name>
<evidence type="ECO:0008006" key="3">
    <source>
        <dbReference type="Google" id="ProtNLM"/>
    </source>
</evidence>
<organism evidence="1 2">
    <name type="scientific">Flavobacterium limicola</name>
    <dbReference type="NCBI Taxonomy" id="180441"/>
    <lineage>
        <taxon>Bacteria</taxon>
        <taxon>Pseudomonadati</taxon>
        <taxon>Bacteroidota</taxon>
        <taxon>Flavobacteriia</taxon>
        <taxon>Flavobacteriales</taxon>
        <taxon>Flavobacteriaceae</taxon>
        <taxon>Flavobacterium</taxon>
    </lineage>
</organism>
<reference evidence="1 2" key="1">
    <citation type="submission" date="2018-10" db="EMBL/GenBank/DDBJ databases">
        <title>Genomic Encyclopedia of Archaeal and Bacterial Type Strains, Phase II (KMG-II): from individual species to whole genera.</title>
        <authorList>
            <person name="Goeker M."/>
        </authorList>
    </citation>
    <scope>NUCLEOTIDE SEQUENCE [LARGE SCALE GENOMIC DNA]</scope>
    <source>
        <strain evidence="1 2">DSM 15094</strain>
    </source>
</reference>
<accession>A0A495RQ51</accession>
<dbReference type="EMBL" id="RBXA01000006">
    <property type="protein sequence ID" value="RKS89693.1"/>
    <property type="molecule type" value="Genomic_DNA"/>
</dbReference>
<dbReference type="Proteomes" id="UP000280091">
    <property type="component" value="Unassembled WGS sequence"/>
</dbReference>